<organism evidence="3 4">
    <name type="scientific">Sorangium cellulosum</name>
    <name type="common">Polyangium cellulosum</name>
    <dbReference type="NCBI Taxonomy" id="56"/>
    <lineage>
        <taxon>Bacteria</taxon>
        <taxon>Pseudomonadati</taxon>
        <taxon>Myxococcota</taxon>
        <taxon>Polyangia</taxon>
        <taxon>Polyangiales</taxon>
        <taxon>Polyangiaceae</taxon>
        <taxon>Sorangium</taxon>
    </lineage>
</organism>
<gene>
    <name evidence="3" type="ORF">SOCEGT47_004310</name>
</gene>
<name>A0A4P2PTP1_SORCE</name>
<dbReference type="Proteomes" id="UP000295781">
    <property type="component" value="Chromosome"/>
</dbReference>
<dbReference type="AlphaFoldDB" id="A0A4P2PTP1"/>
<dbReference type="EMBL" id="CP012670">
    <property type="protein sequence ID" value="AUX19974.1"/>
    <property type="molecule type" value="Genomic_DNA"/>
</dbReference>
<feature type="chain" id="PRO_5020557456" description="Secreted protein" evidence="2">
    <location>
        <begin position="20"/>
        <end position="202"/>
    </location>
</feature>
<reference evidence="3 4" key="1">
    <citation type="submission" date="2015-09" db="EMBL/GenBank/DDBJ databases">
        <title>Sorangium comparison.</title>
        <authorList>
            <person name="Zaburannyi N."/>
            <person name="Bunk B."/>
            <person name="Overmann J."/>
            <person name="Mueller R."/>
        </authorList>
    </citation>
    <scope>NUCLEOTIDE SEQUENCE [LARGE SCALE GENOMIC DNA]</scope>
    <source>
        <strain evidence="3 4">So ceGT47</strain>
    </source>
</reference>
<evidence type="ECO:0000313" key="3">
    <source>
        <dbReference type="EMBL" id="AUX19974.1"/>
    </source>
</evidence>
<protein>
    <recommendedName>
        <fullName evidence="5">Secreted protein</fullName>
    </recommendedName>
</protein>
<evidence type="ECO:0000256" key="2">
    <source>
        <dbReference type="SAM" id="SignalP"/>
    </source>
</evidence>
<dbReference type="RefSeq" id="WP_165372999.1">
    <property type="nucleotide sequence ID" value="NZ_CP012670.1"/>
</dbReference>
<dbReference type="PROSITE" id="PS51257">
    <property type="entry name" value="PROKAR_LIPOPROTEIN"/>
    <property type="match status" value="1"/>
</dbReference>
<proteinExistence type="predicted"/>
<feature type="signal peptide" evidence="2">
    <location>
        <begin position="1"/>
        <end position="19"/>
    </location>
</feature>
<feature type="region of interest" description="Disordered" evidence="1">
    <location>
        <begin position="21"/>
        <end position="40"/>
    </location>
</feature>
<evidence type="ECO:0008006" key="5">
    <source>
        <dbReference type="Google" id="ProtNLM"/>
    </source>
</evidence>
<feature type="compositionally biased region" description="Low complexity" evidence="1">
    <location>
        <begin position="21"/>
        <end position="30"/>
    </location>
</feature>
<accession>A0A4P2PTP1</accession>
<evidence type="ECO:0000313" key="4">
    <source>
        <dbReference type="Proteomes" id="UP000295781"/>
    </source>
</evidence>
<sequence length="202" mass="19795">MMRVFHVLSLSLAVLGALACSSTPESTTPDPSNPCPPGQWCASAVPTTPAPATPTATAATPAPAGTAATPIAPIAAAAVTPILQGMGSTEAPGMKADGGPFAGQFQEGQSLEQPFNISPGKCYAVVGVGLGIQELDIQLAVQPAPGLPPMVLAQDSTTGAAATLGGKASGCWKNPTPLGGQGKVILKATKGAGLAAAQVFSK</sequence>
<evidence type="ECO:0000256" key="1">
    <source>
        <dbReference type="SAM" id="MobiDB-lite"/>
    </source>
</evidence>
<keyword evidence="2" id="KW-0732">Signal</keyword>